<name>A0A4Z2FF69_9TELE</name>
<sequence length="171" mass="19060">MPLGGSLRVRSTQSGSQNSHGGFATGHDERLPQQEFIKRGEMLRAPPTDQGKQADPLQQSLTSGSEDRYPQHVWNILAGARTSWSRLETGDPSRSVPSQYNRSKPTVSSCLPTNRPDLAPPMGYRLISLPWQQLQAMGYRLISLPWQQLQAMGYRLISLPWQQLHGGSLPD</sequence>
<evidence type="ECO:0000313" key="2">
    <source>
        <dbReference type="EMBL" id="TNN39530.1"/>
    </source>
</evidence>
<feature type="region of interest" description="Disordered" evidence="1">
    <location>
        <begin position="86"/>
        <end position="114"/>
    </location>
</feature>
<organism evidence="2 3">
    <name type="scientific">Liparis tanakae</name>
    <name type="common">Tanaka's snailfish</name>
    <dbReference type="NCBI Taxonomy" id="230148"/>
    <lineage>
        <taxon>Eukaryota</taxon>
        <taxon>Metazoa</taxon>
        <taxon>Chordata</taxon>
        <taxon>Craniata</taxon>
        <taxon>Vertebrata</taxon>
        <taxon>Euteleostomi</taxon>
        <taxon>Actinopterygii</taxon>
        <taxon>Neopterygii</taxon>
        <taxon>Teleostei</taxon>
        <taxon>Neoteleostei</taxon>
        <taxon>Acanthomorphata</taxon>
        <taxon>Eupercaria</taxon>
        <taxon>Perciformes</taxon>
        <taxon>Cottioidei</taxon>
        <taxon>Cottales</taxon>
        <taxon>Liparidae</taxon>
        <taxon>Liparis</taxon>
    </lineage>
</organism>
<evidence type="ECO:0000256" key="1">
    <source>
        <dbReference type="SAM" id="MobiDB-lite"/>
    </source>
</evidence>
<dbReference type="Proteomes" id="UP000314294">
    <property type="component" value="Unassembled WGS sequence"/>
</dbReference>
<gene>
    <name evidence="2" type="ORF">EYF80_050306</name>
</gene>
<feature type="compositionally biased region" description="Basic and acidic residues" evidence="1">
    <location>
        <begin position="26"/>
        <end position="42"/>
    </location>
</feature>
<protein>
    <submittedName>
        <fullName evidence="2">Uncharacterized protein</fullName>
    </submittedName>
</protein>
<accession>A0A4Z2FF69</accession>
<feature type="compositionally biased region" description="Polar residues" evidence="1">
    <location>
        <begin position="95"/>
        <end position="112"/>
    </location>
</feature>
<dbReference type="AlphaFoldDB" id="A0A4Z2FF69"/>
<keyword evidence="3" id="KW-1185">Reference proteome</keyword>
<proteinExistence type="predicted"/>
<dbReference type="EMBL" id="SRLO01001272">
    <property type="protein sequence ID" value="TNN39530.1"/>
    <property type="molecule type" value="Genomic_DNA"/>
</dbReference>
<comment type="caution">
    <text evidence="2">The sequence shown here is derived from an EMBL/GenBank/DDBJ whole genome shotgun (WGS) entry which is preliminary data.</text>
</comment>
<reference evidence="2 3" key="1">
    <citation type="submission" date="2019-03" db="EMBL/GenBank/DDBJ databases">
        <title>First draft genome of Liparis tanakae, snailfish: a comprehensive survey of snailfish specific genes.</title>
        <authorList>
            <person name="Kim W."/>
            <person name="Song I."/>
            <person name="Jeong J.-H."/>
            <person name="Kim D."/>
            <person name="Kim S."/>
            <person name="Ryu S."/>
            <person name="Song J.Y."/>
            <person name="Lee S.K."/>
        </authorList>
    </citation>
    <scope>NUCLEOTIDE SEQUENCE [LARGE SCALE GENOMIC DNA]</scope>
    <source>
        <tissue evidence="2">Muscle</tissue>
    </source>
</reference>
<evidence type="ECO:0000313" key="3">
    <source>
        <dbReference type="Proteomes" id="UP000314294"/>
    </source>
</evidence>
<feature type="compositionally biased region" description="Polar residues" evidence="1">
    <location>
        <begin position="9"/>
        <end position="20"/>
    </location>
</feature>
<feature type="region of interest" description="Disordered" evidence="1">
    <location>
        <begin position="1"/>
        <end position="66"/>
    </location>
</feature>